<dbReference type="EMBL" id="JAGVSJ010000065">
    <property type="protein sequence ID" value="MBX8632772.1"/>
    <property type="molecule type" value="Genomic_DNA"/>
</dbReference>
<dbReference type="Proteomes" id="UP000716004">
    <property type="component" value="Unassembled WGS sequence"/>
</dbReference>
<evidence type="ECO:0000313" key="2">
    <source>
        <dbReference type="Proteomes" id="UP000716004"/>
    </source>
</evidence>
<reference evidence="1" key="1">
    <citation type="submission" date="2021-04" db="EMBL/GenBank/DDBJ databases">
        <title>Genomic insights into ecological role and evolution of a novel Thermoplasmata order Candidatus Sysuiplasmatales.</title>
        <authorList>
            <person name="Yuan Y."/>
        </authorList>
    </citation>
    <scope>NUCLEOTIDE SEQUENCE</scope>
    <source>
        <strain evidence="1">YP2-bin.285</strain>
    </source>
</reference>
<sequence>MDLRCGCCGGEISWAAPDVLRSAPKEEVIIFTCLNCKCGYNTSACRTHWCDRYIRRNFVFQTKLNSSTTENKGKPAYKQIRVIRKSDRLTNPSPITNGLKKHENASGALKETEGRSFVNILFELLFGC</sequence>
<protein>
    <submittedName>
        <fullName evidence="1">Uncharacterized protein</fullName>
    </submittedName>
</protein>
<comment type="caution">
    <text evidence="1">The sequence shown here is derived from an EMBL/GenBank/DDBJ whole genome shotgun (WGS) entry which is preliminary data.</text>
</comment>
<accession>A0A8J8CGM9</accession>
<name>A0A8J8CGM9_9ARCH</name>
<dbReference type="AlphaFoldDB" id="A0A8J8CGM9"/>
<organism evidence="1 2">
    <name type="scientific">Candidatus Sysuiplasma superficiale</name>
    <dbReference type="NCBI Taxonomy" id="2823368"/>
    <lineage>
        <taxon>Archaea</taxon>
        <taxon>Methanobacteriati</taxon>
        <taxon>Thermoplasmatota</taxon>
        <taxon>Thermoplasmata</taxon>
        <taxon>Candidatus Sysuiplasmatales</taxon>
        <taxon>Candidatus Sysuiplasmataceae</taxon>
        <taxon>Candidatus Sysuiplasma</taxon>
    </lineage>
</organism>
<evidence type="ECO:0000313" key="1">
    <source>
        <dbReference type="EMBL" id="MBX8632772.1"/>
    </source>
</evidence>
<gene>
    <name evidence="1" type="ORF">J9259_09725</name>
</gene>
<proteinExistence type="predicted"/>